<dbReference type="HAMAP" id="MF_00125">
    <property type="entry name" value="HisZ"/>
    <property type="match status" value="1"/>
</dbReference>
<dbReference type="RefSeq" id="WP_123608776.1">
    <property type="nucleotide sequence ID" value="NZ_RJVG01000003.1"/>
</dbReference>
<dbReference type="GO" id="GO:0000105">
    <property type="term" value="P:L-histidine biosynthetic process"/>
    <property type="evidence" value="ECO:0007669"/>
    <property type="project" value="UniProtKB-UniRule"/>
</dbReference>
<keyword evidence="5 9" id="KW-0963">Cytoplasm</keyword>
<dbReference type="InterPro" id="IPR041715">
    <property type="entry name" value="HisRS-like_core"/>
</dbReference>
<comment type="similarity">
    <text evidence="3 9">Belongs to the class-II aminoacyl-tRNA synthetase family. HisZ subfamily.</text>
</comment>
<dbReference type="GO" id="GO:0004821">
    <property type="term" value="F:histidine-tRNA ligase activity"/>
    <property type="evidence" value="ECO:0007669"/>
    <property type="project" value="TreeGrafter"/>
</dbReference>
<evidence type="ECO:0000313" key="12">
    <source>
        <dbReference type="EMBL" id="ROR29336.1"/>
    </source>
</evidence>
<dbReference type="AlphaFoldDB" id="A0A3N1XRS6"/>
<dbReference type="PANTHER" id="PTHR43707:SF6">
    <property type="entry name" value="ATP PHOSPHORIBOSYLTRANSFERASE REGULATORY SUBUNIT"/>
    <property type="match status" value="1"/>
</dbReference>
<organism evidence="12 13">
    <name type="scientific">Mobilisporobacter senegalensis</name>
    <dbReference type="NCBI Taxonomy" id="1329262"/>
    <lineage>
        <taxon>Bacteria</taxon>
        <taxon>Bacillati</taxon>
        <taxon>Bacillota</taxon>
        <taxon>Clostridia</taxon>
        <taxon>Lachnospirales</taxon>
        <taxon>Lachnospiraceae</taxon>
        <taxon>Mobilisporobacter</taxon>
    </lineage>
</organism>
<protein>
    <recommendedName>
        <fullName evidence="4 9">ATP phosphoribosyltransferase regulatory subunit</fullName>
    </recommendedName>
</protein>
<dbReference type="CDD" id="cd00773">
    <property type="entry name" value="HisRS-like_core"/>
    <property type="match status" value="1"/>
</dbReference>
<dbReference type="PANTHER" id="PTHR43707">
    <property type="entry name" value="HISTIDYL-TRNA SYNTHETASE"/>
    <property type="match status" value="1"/>
</dbReference>
<dbReference type="Pfam" id="PF13393">
    <property type="entry name" value="tRNA-synt_His"/>
    <property type="match status" value="1"/>
</dbReference>
<feature type="binding site" evidence="10">
    <location>
        <begin position="81"/>
        <end position="83"/>
    </location>
    <ligand>
        <name>L-histidine</name>
        <dbReference type="ChEBI" id="CHEBI:57595"/>
    </ligand>
</feature>
<evidence type="ECO:0000259" key="11">
    <source>
        <dbReference type="Pfam" id="PF13393"/>
    </source>
</evidence>
<dbReference type="PIRSF" id="PIRSF001549">
    <property type="entry name" value="His-tRNA_synth"/>
    <property type="match status" value="1"/>
</dbReference>
<dbReference type="Gene3D" id="3.30.930.10">
    <property type="entry name" value="Bira Bifunctional Protein, Domain 2"/>
    <property type="match status" value="1"/>
</dbReference>
<keyword evidence="7 9" id="KW-0368">Histidine biosynthesis</keyword>
<evidence type="ECO:0000256" key="2">
    <source>
        <dbReference type="ARBA" id="ARBA00004667"/>
    </source>
</evidence>
<evidence type="ECO:0000256" key="8">
    <source>
        <dbReference type="ARBA" id="ARBA00025246"/>
    </source>
</evidence>
<evidence type="ECO:0000313" key="13">
    <source>
        <dbReference type="Proteomes" id="UP000273083"/>
    </source>
</evidence>
<sequence>MIEKILHTPEGVRDIYNSECQRKLLLENNMHQVMSLYGFKDIQTPTFEFFDIFNKERGTIASKEMYKFFDRDGNTLVLRPDITPSIARCAAKYYKDEKLPIRLCYTQNTFINNTSYQGKLKETTQLGAELINDDTVEADAEMIALTISCLLDAGLKEFQLEIGQADFFKGLAEEAKFEEEEVEQLRILIENKNLFGVEALVSSKDITKELKEVFLQLPKLFGNIENLISAKTMTKNERALKAIERLEELYDILVTYGYGDYVTFDLGMLSKYNYYTGIIFRAYTYGTGDAIATGGRYDNLVRQFGKDAPAIGVAIVTNQLMIALSRQKIEIPIEDRNTLILYETDYRSFAINLATHFRNDGMNVELLLKNPVHDIQDYMNYGKVHGIGGVLYIKEDNLIKVIDLQTDTIKDARFKDFE</sequence>
<dbReference type="EMBL" id="RJVG01000003">
    <property type="protein sequence ID" value="ROR29336.1"/>
    <property type="molecule type" value="Genomic_DNA"/>
</dbReference>
<evidence type="ECO:0000256" key="10">
    <source>
        <dbReference type="PIRSR" id="PIRSR001549-1"/>
    </source>
</evidence>
<dbReference type="Proteomes" id="UP000273083">
    <property type="component" value="Unassembled WGS sequence"/>
</dbReference>
<name>A0A3N1XRS6_9FIRM</name>
<keyword evidence="13" id="KW-1185">Reference proteome</keyword>
<comment type="caution">
    <text evidence="12">The sequence shown here is derived from an EMBL/GenBank/DDBJ whole genome shotgun (WGS) entry which is preliminary data.</text>
</comment>
<dbReference type="GO" id="GO:0005737">
    <property type="term" value="C:cytoplasm"/>
    <property type="evidence" value="ECO:0007669"/>
    <property type="project" value="UniProtKB-SubCell"/>
</dbReference>
<dbReference type="GO" id="GO:0006427">
    <property type="term" value="P:histidyl-tRNA aminoacylation"/>
    <property type="evidence" value="ECO:0007669"/>
    <property type="project" value="TreeGrafter"/>
</dbReference>
<keyword evidence="12" id="KW-0808">Transferase</keyword>
<proteinExistence type="inferred from homology"/>
<keyword evidence="6 9" id="KW-0028">Amino-acid biosynthesis</keyword>
<comment type="subunit">
    <text evidence="9">Heteromultimer composed of HisG and HisZ subunits.</text>
</comment>
<evidence type="ECO:0000256" key="5">
    <source>
        <dbReference type="ARBA" id="ARBA00022490"/>
    </source>
</evidence>
<evidence type="ECO:0000256" key="6">
    <source>
        <dbReference type="ARBA" id="ARBA00022605"/>
    </source>
</evidence>
<evidence type="ECO:0000256" key="7">
    <source>
        <dbReference type="ARBA" id="ARBA00023102"/>
    </source>
</evidence>
<comment type="miscellaneous">
    <text evidence="9">This function is generally fulfilled by the C-terminal part of HisG, which is missing in some bacteria such as this one.</text>
</comment>
<dbReference type="GO" id="GO:0140096">
    <property type="term" value="F:catalytic activity, acting on a protein"/>
    <property type="evidence" value="ECO:0007669"/>
    <property type="project" value="UniProtKB-ARBA"/>
</dbReference>
<keyword evidence="12" id="KW-0328">Glycosyltransferase</keyword>
<evidence type="ECO:0000256" key="1">
    <source>
        <dbReference type="ARBA" id="ARBA00004496"/>
    </source>
</evidence>
<gene>
    <name evidence="9" type="primary">hisZ</name>
    <name evidence="12" type="ORF">EDD66_103272</name>
</gene>
<feature type="domain" description="Class II Histidinyl-tRNA synthetase (HisRS)-like catalytic core" evidence="11">
    <location>
        <begin position="11"/>
        <end position="319"/>
    </location>
</feature>
<reference evidence="12 13" key="1">
    <citation type="submission" date="2018-11" db="EMBL/GenBank/DDBJ databases">
        <title>Genomic Encyclopedia of Type Strains, Phase IV (KMG-IV): sequencing the most valuable type-strain genomes for metagenomic binning, comparative biology and taxonomic classification.</title>
        <authorList>
            <person name="Goeker M."/>
        </authorList>
    </citation>
    <scope>NUCLEOTIDE SEQUENCE [LARGE SCALE GENOMIC DNA]</scope>
    <source>
        <strain evidence="12 13">DSM 26537</strain>
    </source>
</reference>
<dbReference type="UniPathway" id="UPA00031">
    <property type="reaction ID" value="UER00006"/>
</dbReference>
<feature type="binding site" evidence="10">
    <location>
        <begin position="274"/>
        <end position="275"/>
    </location>
    <ligand>
        <name>L-histidine</name>
        <dbReference type="ChEBI" id="CHEBI:57595"/>
    </ligand>
</feature>
<evidence type="ECO:0000256" key="3">
    <source>
        <dbReference type="ARBA" id="ARBA00005539"/>
    </source>
</evidence>
<comment type="subcellular location">
    <subcellularLocation>
        <location evidence="1 9">Cytoplasm</location>
    </subcellularLocation>
</comment>
<evidence type="ECO:0000256" key="4">
    <source>
        <dbReference type="ARBA" id="ARBA00020397"/>
    </source>
</evidence>
<dbReference type="GO" id="GO:0016757">
    <property type="term" value="F:glycosyltransferase activity"/>
    <property type="evidence" value="ECO:0007669"/>
    <property type="project" value="UniProtKB-KW"/>
</dbReference>
<dbReference type="InterPro" id="IPR045864">
    <property type="entry name" value="aa-tRNA-synth_II/BPL/LPL"/>
</dbReference>
<dbReference type="InterPro" id="IPR004517">
    <property type="entry name" value="HisZ"/>
</dbReference>
<comment type="function">
    <text evidence="8 9">Required for the first step of histidine biosynthesis. May allow the feedback regulation of ATP phosphoribosyltransferase activity by histidine.</text>
</comment>
<feature type="binding site" evidence="10">
    <location>
        <position position="129"/>
    </location>
    <ligand>
        <name>L-histidine</name>
        <dbReference type="ChEBI" id="CHEBI:57595"/>
    </ligand>
</feature>
<feature type="binding site" evidence="10">
    <location>
        <position position="125"/>
    </location>
    <ligand>
        <name>L-histidine</name>
        <dbReference type="ChEBI" id="CHEBI:57595"/>
    </ligand>
</feature>
<accession>A0A3N1XRS6</accession>
<dbReference type="NCBIfam" id="TIGR00443">
    <property type="entry name" value="hisZ_biosyn_reg"/>
    <property type="match status" value="1"/>
</dbReference>
<comment type="pathway">
    <text evidence="2 9">Amino-acid biosynthesis; L-histidine biosynthesis; L-histidine from 5-phospho-alpha-D-ribose 1-diphosphate: step 1/9.</text>
</comment>
<dbReference type="SUPFAM" id="SSF55681">
    <property type="entry name" value="Class II aaRS and biotin synthetases"/>
    <property type="match status" value="1"/>
</dbReference>
<dbReference type="OrthoDB" id="9800814at2"/>
<evidence type="ECO:0000256" key="9">
    <source>
        <dbReference type="HAMAP-Rule" id="MF_00125"/>
    </source>
</evidence>
<dbReference type="InterPro" id="IPR004516">
    <property type="entry name" value="HisRS/HisZ"/>
</dbReference>